<feature type="region of interest" description="Disordered" evidence="9">
    <location>
        <begin position="1"/>
        <end position="46"/>
    </location>
</feature>
<dbReference type="InterPro" id="IPR036955">
    <property type="entry name" value="AP2/ERF_dom_sf"/>
</dbReference>
<evidence type="ECO:0000259" key="10">
    <source>
        <dbReference type="PROSITE" id="PS51032"/>
    </source>
</evidence>
<feature type="region of interest" description="Disordered" evidence="9">
    <location>
        <begin position="518"/>
        <end position="537"/>
    </location>
</feature>
<dbReference type="PRINTS" id="PR00367">
    <property type="entry name" value="ETHRSPELEMNT"/>
</dbReference>
<keyword evidence="6" id="KW-0804">Transcription</keyword>
<evidence type="ECO:0000256" key="1">
    <source>
        <dbReference type="ARBA" id="ARBA00004123"/>
    </source>
</evidence>
<dbReference type="InterPro" id="IPR016177">
    <property type="entry name" value="DNA-bd_dom_sf"/>
</dbReference>
<dbReference type="CDD" id="cd00018">
    <property type="entry name" value="AP2"/>
    <property type="match status" value="1"/>
</dbReference>
<dbReference type="PROSITE" id="PS51032">
    <property type="entry name" value="AP2_ERF"/>
    <property type="match status" value="1"/>
</dbReference>
<protein>
    <recommendedName>
        <fullName evidence="10">AP2/ERF domain-containing protein</fullName>
    </recommendedName>
</protein>
<dbReference type="FunFam" id="3.30.730.10:FF:000001">
    <property type="entry name" value="Ethylene-responsive transcription factor 2"/>
    <property type="match status" value="1"/>
</dbReference>
<dbReference type="Pfam" id="PF00847">
    <property type="entry name" value="AP2"/>
    <property type="match status" value="1"/>
</dbReference>
<proteinExistence type="inferred from homology"/>
<feature type="compositionally biased region" description="Polar residues" evidence="9">
    <location>
        <begin position="386"/>
        <end position="396"/>
    </location>
</feature>
<feature type="domain" description="AP2/ERF" evidence="10">
    <location>
        <begin position="290"/>
        <end position="347"/>
    </location>
</feature>
<evidence type="ECO:0000313" key="12">
    <source>
        <dbReference type="Proteomes" id="UP000636709"/>
    </source>
</evidence>
<dbReference type="PANTHER" id="PTHR31657">
    <property type="entry name" value="ETHYLENE-RESPONSIVE TRANSCRIPTION FACTOR ERF061"/>
    <property type="match status" value="1"/>
</dbReference>
<feature type="compositionally biased region" description="Polar residues" evidence="9">
    <location>
        <begin position="422"/>
        <end position="432"/>
    </location>
</feature>
<dbReference type="GO" id="GO:0005634">
    <property type="term" value="C:nucleus"/>
    <property type="evidence" value="ECO:0007669"/>
    <property type="project" value="UniProtKB-SubCell"/>
</dbReference>
<feature type="compositionally biased region" description="Low complexity" evidence="9">
    <location>
        <begin position="28"/>
        <end position="46"/>
    </location>
</feature>
<keyword evidence="7" id="KW-0539">Nucleus</keyword>
<dbReference type="Gene3D" id="3.30.730.10">
    <property type="entry name" value="AP2/ERF domain"/>
    <property type="match status" value="1"/>
</dbReference>
<accession>A0A835FNS5</accession>
<dbReference type="SMART" id="SM00380">
    <property type="entry name" value="AP2"/>
    <property type="match status" value="1"/>
</dbReference>
<feature type="compositionally biased region" description="Basic and acidic residues" evidence="9">
    <location>
        <begin position="397"/>
        <end position="421"/>
    </location>
</feature>
<keyword evidence="12" id="KW-1185">Reference proteome</keyword>
<evidence type="ECO:0000313" key="11">
    <source>
        <dbReference type="EMBL" id="KAF8768826.1"/>
    </source>
</evidence>
<dbReference type="SUPFAM" id="SSF54171">
    <property type="entry name" value="DNA-binding domain"/>
    <property type="match status" value="1"/>
</dbReference>
<reference evidence="11" key="1">
    <citation type="submission" date="2020-07" db="EMBL/GenBank/DDBJ databases">
        <title>Genome sequence and genetic diversity analysis of an under-domesticated orphan crop, white fonio (Digitaria exilis).</title>
        <authorList>
            <person name="Bennetzen J.L."/>
            <person name="Chen S."/>
            <person name="Ma X."/>
            <person name="Wang X."/>
            <person name="Yssel A.E.J."/>
            <person name="Chaluvadi S.R."/>
            <person name="Johnson M."/>
            <person name="Gangashetty P."/>
            <person name="Hamidou F."/>
            <person name="Sanogo M.D."/>
            <person name="Zwaenepoel A."/>
            <person name="Wallace J."/>
            <person name="Van De Peer Y."/>
            <person name="Van Deynze A."/>
        </authorList>
    </citation>
    <scope>NUCLEOTIDE SEQUENCE</scope>
    <source>
        <tissue evidence="11">Leaves</tissue>
    </source>
</reference>
<evidence type="ECO:0000256" key="6">
    <source>
        <dbReference type="ARBA" id="ARBA00023163"/>
    </source>
</evidence>
<organism evidence="11 12">
    <name type="scientific">Digitaria exilis</name>
    <dbReference type="NCBI Taxonomy" id="1010633"/>
    <lineage>
        <taxon>Eukaryota</taxon>
        <taxon>Viridiplantae</taxon>
        <taxon>Streptophyta</taxon>
        <taxon>Embryophyta</taxon>
        <taxon>Tracheophyta</taxon>
        <taxon>Spermatophyta</taxon>
        <taxon>Magnoliopsida</taxon>
        <taxon>Liliopsida</taxon>
        <taxon>Poales</taxon>
        <taxon>Poaceae</taxon>
        <taxon>PACMAD clade</taxon>
        <taxon>Panicoideae</taxon>
        <taxon>Panicodae</taxon>
        <taxon>Paniceae</taxon>
        <taxon>Anthephorinae</taxon>
        <taxon>Digitaria</taxon>
    </lineage>
</organism>
<evidence type="ECO:0000256" key="5">
    <source>
        <dbReference type="ARBA" id="ARBA00023159"/>
    </source>
</evidence>
<sequence>MCPLRIRTARPIGSRSPVARPPQRAWQSLARSPWRSPRAASSLASSSVQFAAGGRDTHNHTPSFSGHRVGAVLVGMEPADRGGGGGRGLGRGGRGWKGKGVTAGRQLAPVLEDAPAAALLRPLKKIRSPDRRLNRSLSTLSSAPASPDTSSVSNPMSPPLPSTRHIFPFAYDPAPAASPPEAPRLLPLSQYSSLYQQQLEQPLPPQQQSLQHQQMISFGNSQQQQHQFGAAASPPLFPPPQLVAPPEVAHQQMLLRYWSEALNLSPRGFRPPLPELYQQLLLRPPVPTKLYRGVRQRHWGKWVAEIRLPRNRTRLWLGTFDTAEDAAMAYDREAFKLRGENAKLNFPDLFLGEGRVGGSGRTSASAATAAPSCSSSSSSAPPTPDEATNTKQAQQQHHGEEPSDTEAKPLLHEAEQAKNSETEPNPQLQSADHQGGDGNTAMFQPSATPSGVWGPADEAWFNAWGPGSSVWDYDMDNAHGLFLQSRFAGEATAMDYVATAPEVSAAPAAGTAMASAASISLPPLPPPSRSPTFMWKD</sequence>
<dbReference type="GO" id="GO:0000976">
    <property type="term" value="F:transcription cis-regulatory region binding"/>
    <property type="evidence" value="ECO:0007669"/>
    <property type="project" value="UniProtKB-ARBA"/>
</dbReference>
<feature type="compositionally biased region" description="Gly residues" evidence="9">
    <location>
        <begin position="81"/>
        <end position="95"/>
    </location>
</feature>
<feature type="region of interest" description="Disordered" evidence="9">
    <location>
        <begin position="357"/>
        <end position="454"/>
    </location>
</feature>
<feature type="region of interest" description="Disordered" evidence="9">
    <location>
        <begin position="130"/>
        <end position="160"/>
    </location>
</feature>
<feature type="region of interest" description="Disordered" evidence="9">
    <location>
        <begin position="76"/>
        <end position="101"/>
    </location>
</feature>
<dbReference type="GO" id="GO:0009873">
    <property type="term" value="P:ethylene-activated signaling pathway"/>
    <property type="evidence" value="ECO:0007669"/>
    <property type="project" value="UniProtKB-KW"/>
</dbReference>
<evidence type="ECO:0000256" key="7">
    <source>
        <dbReference type="ARBA" id="ARBA00023242"/>
    </source>
</evidence>
<evidence type="ECO:0000256" key="2">
    <source>
        <dbReference type="ARBA" id="ARBA00022745"/>
    </source>
</evidence>
<dbReference type="InterPro" id="IPR051758">
    <property type="entry name" value="ERF/AP2-like"/>
</dbReference>
<evidence type="ECO:0000256" key="4">
    <source>
        <dbReference type="ARBA" id="ARBA00023125"/>
    </source>
</evidence>
<comment type="subcellular location">
    <subcellularLocation>
        <location evidence="1">Nucleus</location>
    </subcellularLocation>
</comment>
<comment type="similarity">
    <text evidence="8">Belongs to the AP2/ERF transcription factor family. ERF subfamily.</text>
</comment>
<evidence type="ECO:0000256" key="9">
    <source>
        <dbReference type="SAM" id="MobiDB-lite"/>
    </source>
</evidence>
<dbReference type="EMBL" id="JACEFO010000500">
    <property type="protein sequence ID" value="KAF8768826.1"/>
    <property type="molecule type" value="Genomic_DNA"/>
</dbReference>
<keyword evidence="2" id="KW-0936">Ethylene signaling pathway</keyword>
<dbReference type="InterPro" id="IPR001471">
    <property type="entry name" value="AP2/ERF_dom"/>
</dbReference>
<dbReference type="AlphaFoldDB" id="A0A835FNS5"/>
<dbReference type="OrthoDB" id="771648at2759"/>
<dbReference type="Proteomes" id="UP000636709">
    <property type="component" value="Unassembled WGS sequence"/>
</dbReference>
<keyword evidence="3" id="KW-0805">Transcription regulation</keyword>
<evidence type="ECO:0000256" key="3">
    <source>
        <dbReference type="ARBA" id="ARBA00023015"/>
    </source>
</evidence>
<gene>
    <name evidence="11" type="ORF">HU200_007389</name>
</gene>
<dbReference type="GO" id="GO:0003700">
    <property type="term" value="F:DNA-binding transcription factor activity"/>
    <property type="evidence" value="ECO:0007669"/>
    <property type="project" value="InterPro"/>
</dbReference>
<feature type="compositionally biased region" description="Low complexity" evidence="9">
    <location>
        <begin position="135"/>
        <end position="153"/>
    </location>
</feature>
<dbReference type="PANTHER" id="PTHR31657:SF19">
    <property type="entry name" value="ETHYLENE-RESPONSIVE TRANSCRIPTION FACTOR ERF053"/>
    <property type="match status" value="1"/>
</dbReference>
<name>A0A835FNS5_9POAL</name>
<keyword evidence="4" id="KW-0238">DNA-binding</keyword>
<feature type="compositionally biased region" description="Low complexity" evidence="9">
    <location>
        <begin position="362"/>
        <end position="380"/>
    </location>
</feature>
<comment type="caution">
    <text evidence="11">The sequence shown here is derived from an EMBL/GenBank/DDBJ whole genome shotgun (WGS) entry which is preliminary data.</text>
</comment>
<evidence type="ECO:0000256" key="8">
    <source>
        <dbReference type="ARBA" id="ARBA00024343"/>
    </source>
</evidence>
<keyword evidence="5" id="KW-0010">Activator</keyword>